<evidence type="ECO:0000313" key="2">
    <source>
        <dbReference type="EMBL" id="SKC82804.1"/>
    </source>
</evidence>
<dbReference type="InterPro" id="IPR001279">
    <property type="entry name" value="Metallo-B-lactamas"/>
</dbReference>
<dbReference type="AlphaFoldDB" id="A0A1T5M462"/>
<dbReference type="SMART" id="SM00849">
    <property type="entry name" value="Lactamase_B"/>
    <property type="match status" value="1"/>
</dbReference>
<evidence type="ECO:0000313" key="3">
    <source>
        <dbReference type="Proteomes" id="UP000190961"/>
    </source>
</evidence>
<dbReference type="InterPro" id="IPR036866">
    <property type="entry name" value="RibonucZ/Hydroxyglut_hydro"/>
</dbReference>
<dbReference type="NCBIfam" id="NF033105">
    <property type="entry name" value="bla_subclass_B3"/>
    <property type="match status" value="1"/>
</dbReference>
<accession>A0A1T5M462</accession>
<dbReference type="SUPFAM" id="SSF56281">
    <property type="entry name" value="Metallo-hydrolase/oxidoreductase"/>
    <property type="match status" value="1"/>
</dbReference>
<keyword evidence="3" id="KW-1185">Reference proteome</keyword>
<sequence length="311" mass="34473">MSLAPKLNHHPYKSNFYSQMLKTFLPSLILLLLLSSTLISAAQNSGALSYQDSTWTKPTEPFRVAGDIYYVGSYDLACYLIVSAEGHALINTGLEESVSMIRKNVESLGFKFTDIKFLLTTQAHFDHVAGMAEIKKITGATMMANEADAKVLADGGKSDFAFGGKSGLFTPVTADRLLHDGDILKLGDTKLKVLHHPGHTKGATSFLVDTKDDKRSWKVLIANMPTMLSMTRISGMPSYPNIGKDFKYTLASMKKLDFDLWVASHASQFDLHDKRKPGDSYRPEAFNDRPSYDATINSLQLEYDKRLKSGQ</sequence>
<evidence type="ECO:0000259" key="1">
    <source>
        <dbReference type="SMART" id="SM00849"/>
    </source>
</evidence>
<dbReference type="STRING" id="688867.SAMN05660236_4273"/>
<dbReference type="Proteomes" id="UP000190961">
    <property type="component" value="Unassembled WGS sequence"/>
</dbReference>
<dbReference type="InterPro" id="IPR050855">
    <property type="entry name" value="NDM-1-like"/>
</dbReference>
<dbReference type="NCBIfam" id="NF012229">
    <property type="entry name" value="bla_class_B_core"/>
    <property type="match status" value="1"/>
</dbReference>
<reference evidence="2 3" key="1">
    <citation type="submission" date="2017-02" db="EMBL/GenBank/DDBJ databases">
        <authorList>
            <person name="Peterson S.W."/>
        </authorList>
    </citation>
    <scope>NUCLEOTIDE SEQUENCE [LARGE SCALE GENOMIC DNA]</scope>
    <source>
        <strain evidence="2 3">DSM 25262</strain>
    </source>
</reference>
<organism evidence="2 3">
    <name type="scientific">Ohtaekwangia koreensis</name>
    <dbReference type="NCBI Taxonomy" id="688867"/>
    <lineage>
        <taxon>Bacteria</taxon>
        <taxon>Pseudomonadati</taxon>
        <taxon>Bacteroidota</taxon>
        <taxon>Cytophagia</taxon>
        <taxon>Cytophagales</taxon>
        <taxon>Fulvivirgaceae</taxon>
        <taxon>Ohtaekwangia</taxon>
    </lineage>
</organism>
<feature type="domain" description="Metallo-beta-lactamase" evidence="1">
    <location>
        <begin position="75"/>
        <end position="265"/>
    </location>
</feature>
<dbReference type="EMBL" id="FUZU01000003">
    <property type="protein sequence ID" value="SKC82804.1"/>
    <property type="molecule type" value="Genomic_DNA"/>
</dbReference>
<protein>
    <submittedName>
        <fullName evidence="2">Metallo-beta-lactamase class B</fullName>
    </submittedName>
</protein>
<gene>
    <name evidence="2" type="ORF">SAMN05660236_4273</name>
</gene>
<dbReference type="PANTHER" id="PTHR42951:SF17">
    <property type="entry name" value="METALLO-BETA-LACTAMASE DOMAIN-CONTAINING PROTEIN"/>
    <property type="match status" value="1"/>
</dbReference>
<dbReference type="PANTHER" id="PTHR42951">
    <property type="entry name" value="METALLO-BETA-LACTAMASE DOMAIN-CONTAINING"/>
    <property type="match status" value="1"/>
</dbReference>
<dbReference type="Gene3D" id="3.60.15.10">
    <property type="entry name" value="Ribonuclease Z/Hydroxyacylglutathione hydrolase-like"/>
    <property type="match status" value="1"/>
</dbReference>
<proteinExistence type="predicted"/>
<dbReference type="Pfam" id="PF00753">
    <property type="entry name" value="Lactamase_B"/>
    <property type="match status" value="1"/>
</dbReference>
<name>A0A1T5M462_9BACT</name>